<name>A0ACC6A799_9BACI</name>
<evidence type="ECO:0000313" key="2">
    <source>
        <dbReference type="Proteomes" id="UP001202289"/>
    </source>
</evidence>
<protein>
    <submittedName>
        <fullName evidence="1">Flagellar motor switch protein FliG</fullName>
    </submittedName>
</protein>
<keyword evidence="2" id="KW-1185">Reference proteome</keyword>
<organism evidence="1 2">
    <name type="scientific">Bacillus cytotoxicus</name>
    <dbReference type="NCBI Taxonomy" id="580165"/>
    <lineage>
        <taxon>Bacteria</taxon>
        <taxon>Bacillati</taxon>
        <taxon>Bacillota</taxon>
        <taxon>Bacilli</taxon>
        <taxon>Bacillales</taxon>
        <taxon>Bacillaceae</taxon>
        <taxon>Bacillus</taxon>
        <taxon>Bacillus cereus group</taxon>
    </lineage>
</organism>
<dbReference type="Proteomes" id="UP001202289">
    <property type="component" value="Unassembled WGS sequence"/>
</dbReference>
<proteinExistence type="predicted"/>
<reference evidence="1" key="1">
    <citation type="submission" date="2022-05" db="EMBL/GenBank/DDBJ databases">
        <title>Comparative Genomics of Spacecraft Associated Microbes.</title>
        <authorList>
            <person name="Tran M.T."/>
            <person name="Wright A."/>
            <person name="Seuylemezian A."/>
            <person name="Eisen J."/>
            <person name="Coil D."/>
        </authorList>
    </citation>
    <scope>NUCLEOTIDE SEQUENCE</scope>
    <source>
        <strain evidence="1">FAIRING 10M-2.2</strain>
    </source>
</reference>
<comment type="caution">
    <text evidence="1">The sequence shown here is derived from an EMBL/GenBank/DDBJ whole genome shotgun (WGS) entry which is preliminary data.</text>
</comment>
<accession>A0ACC6A799</accession>
<gene>
    <name evidence="1" type="ORF">M3215_12575</name>
</gene>
<keyword evidence="1" id="KW-0282">Flagellum</keyword>
<evidence type="ECO:0000313" key="1">
    <source>
        <dbReference type="EMBL" id="MCM3736636.1"/>
    </source>
</evidence>
<keyword evidence="1" id="KW-0966">Cell projection</keyword>
<dbReference type="EMBL" id="JAMBOP010000013">
    <property type="protein sequence ID" value="MCM3736636.1"/>
    <property type="molecule type" value="Genomic_DNA"/>
</dbReference>
<keyword evidence="1" id="KW-0969">Cilium</keyword>
<sequence length="165" mass="19254">MNIFLCGSNQLTTLDQAEIKSFLSEYAYNHRIYVLCYKSIESEVLRFFVENEHLAPNLSIYTLHPLHVLSDEFQDIVAYLKVQGAQFFSFNHPNEAIYRSEYVFFVKQIVKESDLVLCFYNGDKHTAVIPIDIAKEAKKNAVIFDLPGLQDKEDNKNFEQKIRMM</sequence>